<evidence type="ECO:0000256" key="5">
    <source>
        <dbReference type="ARBA" id="ARBA00023237"/>
    </source>
</evidence>
<evidence type="ECO:0000259" key="7">
    <source>
        <dbReference type="Pfam" id="PF14322"/>
    </source>
</evidence>
<dbReference type="PROSITE" id="PS51257">
    <property type="entry name" value="PROKAR_LIPOPROTEIN"/>
    <property type="match status" value="1"/>
</dbReference>
<name>A0A4R0MP63_9SPHI</name>
<dbReference type="AlphaFoldDB" id="A0A4R0MP63"/>
<reference evidence="8 9" key="1">
    <citation type="submission" date="2019-02" db="EMBL/GenBank/DDBJ databases">
        <title>Pedobacter sp. RP-1-13 sp. nov., isolated from Arctic soil.</title>
        <authorList>
            <person name="Dahal R.H."/>
        </authorList>
    </citation>
    <scope>NUCLEOTIDE SEQUENCE [LARGE SCALE GENOMIC DNA]</scope>
    <source>
        <strain evidence="8 9">RP-1-13</strain>
    </source>
</reference>
<keyword evidence="3" id="KW-0732">Signal</keyword>
<evidence type="ECO:0000256" key="4">
    <source>
        <dbReference type="ARBA" id="ARBA00023136"/>
    </source>
</evidence>
<dbReference type="InterPro" id="IPR011990">
    <property type="entry name" value="TPR-like_helical_dom_sf"/>
</dbReference>
<dbReference type="OrthoDB" id="5694214at2"/>
<dbReference type="Pfam" id="PF07980">
    <property type="entry name" value="SusD_RagB"/>
    <property type="match status" value="2"/>
</dbReference>
<feature type="domain" description="SusD-like N-terminal" evidence="7">
    <location>
        <begin position="28"/>
        <end position="231"/>
    </location>
</feature>
<keyword evidence="5" id="KW-0998">Cell outer membrane</keyword>
<proteinExistence type="inferred from homology"/>
<accession>A0A4R0MP63</accession>
<keyword evidence="4" id="KW-0472">Membrane</keyword>
<dbReference type="Proteomes" id="UP000292884">
    <property type="component" value="Unassembled WGS sequence"/>
</dbReference>
<evidence type="ECO:0000256" key="3">
    <source>
        <dbReference type="ARBA" id="ARBA00022729"/>
    </source>
</evidence>
<dbReference type="Pfam" id="PF14322">
    <property type="entry name" value="SusD-like_3"/>
    <property type="match status" value="1"/>
</dbReference>
<sequence>MIMKTTHHIKFVILLLTLVGISATSCKKFLDTVPKELTLETYFNTPIEASTYLNSIYDAMNRVDGIQAFYSGNYESFFSQGSDESYNRSIPVAGSIAHFNANSTDVQNLGVWRLCYTGIGRANTFLENVDKVEGFTGNQKKHMIGEAKFLRAYYHFIVTQWWGDCPLRTKSITVPQDTHIAFTKSKDVYDWVIQEMTEAEALLSTQKATNIVPYNSGRVVQTTVQGILARVCLYAAGEPINDTKRYAEARGWADKVIKSGIHNLNPDYAQIFINQCADAYDVTYKESMWECEFSVIAQGGVLRENHSNTIQQPNGNLATGQVNPTPVLYRSFQSYYNPIRSTDNSPDYRRDISISNFAYSGSGPSLVKVFFTFNQNGYWVRWPNKWNRDYEVVVPRDNNNSPMNVGLLRYSDVLLMFVEADFKSTGVVSPEAISIMNLIRSRAYGGLNNPVKNGIELTLTANQGSGYTVAPTAITQIGATGTEDATIGTTIVGGKVTSLIMSTTGKYSDVPLGTIVYLGTPWTPNTAFAVNANIVVPTTGNLYRVTTAGTSTTIAPFNTSGASTAATTGAVFTYIGTAATATAKKLTGALTPADYDPANFLKTIQDERMRELCFEMLRKQDLKRWGLLKAKVIERADLALNGSTERFPNNVQIIPPAPSANRDAARADGINFTDKWLVYPIPAVEMNLNKFAKQNPGF</sequence>
<comment type="subcellular location">
    <subcellularLocation>
        <location evidence="1">Cell outer membrane</location>
    </subcellularLocation>
</comment>
<keyword evidence="9" id="KW-1185">Reference proteome</keyword>
<evidence type="ECO:0000256" key="1">
    <source>
        <dbReference type="ARBA" id="ARBA00004442"/>
    </source>
</evidence>
<dbReference type="GO" id="GO:0009279">
    <property type="term" value="C:cell outer membrane"/>
    <property type="evidence" value="ECO:0007669"/>
    <property type="project" value="UniProtKB-SubCell"/>
</dbReference>
<evidence type="ECO:0000313" key="8">
    <source>
        <dbReference type="EMBL" id="TCC88621.1"/>
    </source>
</evidence>
<protein>
    <submittedName>
        <fullName evidence="8">RagB/SusD family nutrient uptake outer membrane protein</fullName>
    </submittedName>
</protein>
<organism evidence="8 9">
    <name type="scientific">Pedobacter frigiditerrae</name>
    <dbReference type="NCBI Taxonomy" id="2530452"/>
    <lineage>
        <taxon>Bacteria</taxon>
        <taxon>Pseudomonadati</taxon>
        <taxon>Bacteroidota</taxon>
        <taxon>Sphingobacteriia</taxon>
        <taxon>Sphingobacteriales</taxon>
        <taxon>Sphingobacteriaceae</taxon>
        <taxon>Pedobacter</taxon>
    </lineage>
</organism>
<feature type="domain" description="RagB/SusD" evidence="6">
    <location>
        <begin position="382"/>
        <end position="443"/>
    </location>
</feature>
<dbReference type="SUPFAM" id="SSF48452">
    <property type="entry name" value="TPR-like"/>
    <property type="match status" value="1"/>
</dbReference>
<evidence type="ECO:0000313" key="9">
    <source>
        <dbReference type="Proteomes" id="UP000292884"/>
    </source>
</evidence>
<dbReference type="InterPro" id="IPR033985">
    <property type="entry name" value="SusD-like_N"/>
</dbReference>
<dbReference type="InterPro" id="IPR012944">
    <property type="entry name" value="SusD_RagB_dom"/>
</dbReference>
<evidence type="ECO:0000259" key="6">
    <source>
        <dbReference type="Pfam" id="PF07980"/>
    </source>
</evidence>
<evidence type="ECO:0000256" key="2">
    <source>
        <dbReference type="ARBA" id="ARBA00006275"/>
    </source>
</evidence>
<dbReference type="Gene3D" id="1.25.40.390">
    <property type="match status" value="1"/>
</dbReference>
<feature type="domain" description="RagB/SusD" evidence="6">
    <location>
        <begin position="594"/>
        <end position="698"/>
    </location>
</feature>
<dbReference type="EMBL" id="SJSK01000005">
    <property type="protein sequence ID" value="TCC88621.1"/>
    <property type="molecule type" value="Genomic_DNA"/>
</dbReference>
<gene>
    <name evidence="8" type="ORF">EZ428_18450</name>
</gene>
<comment type="similarity">
    <text evidence="2">Belongs to the SusD family.</text>
</comment>
<comment type="caution">
    <text evidence="8">The sequence shown here is derived from an EMBL/GenBank/DDBJ whole genome shotgun (WGS) entry which is preliminary data.</text>
</comment>